<dbReference type="PANTHER" id="PTHR43335">
    <property type="entry name" value="ABC TRANSPORTER, ATP-BINDING PROTEIN"/>
    <property type="match status" value="1"/>
</dbReference>
<dbReference type="PROSITE" id="PS50893">
    <property type="entry name" value="ABC_TRANSPORTER_2"/>
    <property type="match status" value="1"/>
</dbReference>
<sequence length="334" mass="35473">MIATESLSKRYPRVTALDRLTVDITPGVTGLVGANGAGKSTLIKILLGLSPASEGRATVLGRDVATDGAEIRALVGYMPEHDCLPPDVSATEFVVHMARMSGLPPTAARERTADTLRHVGLYEERYRPMGGYSTGMKQRVKLAQALVHDPELVLLDEPTNGLDPVGRDDMLGLIRRVHTDFGISVLVTSHLLGELERTSDHIVVIDGGRLLRASSTSDFTQATASLAVEVTDREEELRKALTAAGLTARPSGHLLLVDIAGEETYDTVRDAVAGLGVGLVRMEQRRHRIAELFIDDTQDGEGAAEDGGRSTGPEPQLAEALAAGAKEGEGSDAA</sequence>
<dbReference type="CDD" id="cd03230">
    <property type="entry name" value="ABC_DR_subfamily_A"/>
    <property type="match status" value="1"/>
</dbReference>
<comment type="similarity">
    <text evidence="1">Belongs to the ABC transporter superfamily.</text>
</comment>
<evidence type="ECO:0000313" key="8">
    <source>
        <dbReference type="Proteomes" id="UP000199341"/>
    </source>
</evidence>
<dbReference type="STRING" id="310781.SAMN05216259_102228"/>
<evidence type="ECO:0000256" key="5">
    <source>
        <dbReference type="SAM" id="MobiDB-lite"/>
    </source>
</evidence>
<gene>
    <name evidence="7" type="ORF">SAMN05216259_102228</name>
</gene>
<proteinExistence type="inferred from homology"/>
<keyword evidence="4 7" id="KW-0067">ATP-binding</keyword>
<keyword evidence="3" id="KW-0547">Nucleotide-binding</keyword>
<dbReference type="Pfam" id="PF00005">
    <property type="entry name" value="ABC_tran"/>
    <property type="match status" value="1"/>
</dbReference>
<dbReference type="RefSeq" id="WP_093782938.1">
    <property type="nucleotide sequence ID" value="NZ_FNIE01000002.1"/>
</dbReference>
<organism evidence="7 8">
    <name type="scientific">Actinacidiphila guanduensis</name>
    <dbReference type="NCBI Taxonomy" id="310781"/>
    <lineage>
        <taxon>Bacteria</taxon>
        <taxon>Bacillati</taxon>
        <taxon>Actinomycetota</taxon>
        <taxon>Actinomycetes</taxon>
        <taxon>Kitasatosporales</taxon>
        <taxon>Streptomycetaceae</taxon>
        <taxon>Actinacidiphila</taxon>
    </lineage>
</organism>
<dbReference type="InterPro" id="IPR003439">
    <property type="entry name" value="ABC_transporter-like_ATP-bd"/>
</dbReference>
<dbReference type="AlphaFoldDB" id="A0A1G9XPB8"/>
<evidence type="ECO:0000256" key="4">
    <source>
        <dbReference type="ARBA" id="ARBA00022840"/>
    </source>
</evidence>
<dbReference type="SUPFAM" id="SSF52540">
    <property type="entry name" value="P-loop containing nucleoside triphosphate hydrolases"/>
    <property type="match status" value="1"/>
</dbReference>
<dbReference type="GO" id="GO:0005524">
    <property type="term" value="F:ATP binding"/>
    <property type="evidence" value="ECO:0007669"/>
    <property type="project" value="UniProtKB-KW"/>
</dbReference>
<dbReference type="Proteomes" id="UP000199341">
    <property type="component" value="Unassembled WGS sequence"/>
</dbReference>
<dbReference type="InterPro" id="IPR003593">
    <property type="entry name" value="AAA+_ATPase"/>
</dbReference>
<reference evidence="7 8" key="1">
    <citation type="submission" date="2016-10" db="EMBL/GenBank/DDBJ databases">
        <authorList>
            <person name="de Groot N.N."/>
        </authorList>
    </citation>
    <scope>NUCLEOTIDE SEQUENCE [LARGE SCALE GENOMIC DNA]</scope>
    <source>
        <strain evidence="7 8">CGMCC 4.2022</strain>
    </source>
</reference>
<evidence type="ECO:0000256" key="2">
    <source>
        <dbReference type="ARBA" id="ARBA00022448"/>
    </source>
</evidence>
<feature type="domain" description="ABC transporter" evidence="6">
    <location>
        <begin position="2"/>
        <end position="232"/>
    </location>
</feature>
<dbReference type="OrthoDB" id="9804819at2"/>
<dbReference type="SMART" id="SM00382">
    <property type="entry name" value="AAA"/>
    <property type="match status" value="1"/>
</dbReference>
<keyword evidence="8" id="KW-1185">Reference proteome</keyword>
<dbReference type="InterPro" id="IPR027417">
    <property type="entry name" value="P-loop_NTPase"/>
</dbReference>
<feature type="region of interest" description="Disordered" evidence="5">
    <location>
        <begin position="296"/>
        <end position="334"/>
    </location>
</feature>
<evidence type="ECO:0000313" key="7">
    <source>
        <dbReference type="EMBL" id="SDM98692.1"/>
    </source>
</evidence>
<evidence type="ECO:0000256" key="1">
    <source>
        <dbReference type="ARBA" id="ARBA00005417"/>
    </source>
</evidence>
<dbReference type="GO" id="GO:0016887">
    <property type="term" value="F:ATP hydrolysis activity"/>
    <property type="evidence" value="ECO:0007669"/>
    <property type="project" value="InterPro"/>
</dbReference>
<evidence type="ECO:0000256" key="3">
    <source>
        <dbReference type="ARBA" id="ARBA00022741"/>
    </source>
</evidence>
<keyword evidence="2" id="KW-0813">Transport</keyword>
<evidence type="ECO:0000259" key="6">
    <source>
        <dbReference type="PROSITE" id="PS50893"/>
    </source>
</evidence>
<dbReference type="PANTHER" id="PTHR43335:SF2">
    <property type="entry name" value="ABC TRANSPORTER, ATP-BINDING PROTEIN"/>
    <property type="match status" value="1"/>
</dbReference>
<accession>A0A1G9XPB8</accession>
<dbReference type="Gene3D" id="3.40.50.300">
    <property type="entry name" value="P-loop containing nucleotide triphosphate hydrolases"/>
    <property type="match status" value="1"/>
</dbReference>
<protein>
    <submittedName>
        <fullName evidence="7">ABC-2 type transport system ATP-binding protein</fullName>
    </submittedName>
</protein>
<feature type="compositionally biased region" description="Low complexity" evidence="5">
    <location>
        <begin position="312"/>
        <end position="325"/>
    </location>
</feature>
<dbReference type="EMBL" id="FNIE01000002">
    <property type="protein sequence ID" value="SDM98692.1"/>
    <property type="molecule type" value="Genomic_DNA"/>
</dbReference>
<name>A0A1G9XPB8_9ACTN</name>